<dbReference type="RefSeq" id="WP_147934486.1">
    <property type="nucleotide sequence ID" value="NZ_VPFD01000007.1"/>
</dbReference>
<dbReference type="InterPro" id="IPR003423">
    <property type="entry name" value="OMP_efflux"/>
</dbReference>
<dbReference type="Pfam" id="PF02321">
    <property type="entry name" value="OEP"/>
    <property type="match status" value="2"/>
</dbReference>
<protein>
    <submittedName>
        <fullName evidence="4">Efflux transporter outer membrane subunit</fullName>
    </submittedName>
</protein>
<dbReference type="NCBIfam" id="TIGR01845">
    <property type="entry name" value="outer_NodT"/>
    <property type="match status" value="1"/>
</dbReference>
<evidence type="ECO:0000256" key="3">
    <source>
        <dbReference type="SAM" id="MobiDB-lite"/>
    </source>
</evidence>
<keyword evidence="2" id="KW-1134">Transmembrane beta strand</keyword>
<dbReference type="SUPFAM" id="SSF56954">
    <property type="entry name" value="Outer membrane efflux proteins (OEP)"/>
    <property type="match status" value="1"/>
</dbReference>
<dbReference type="InterPro" id="IPR010131">
    <property type="entry name" value="MdtP/NodT-like"/>
</dbReference>
<gene>
    <name evidence="4" type="ORF">FVD38_08930</name>
</gene>
<dbReference type="GO" id="GO:0015562">
    <property type="term" value="F:efflux transmembrane transporter activity"/>
    <property type="evidence" value="ECO:0007669"/>
    <property type="project" value="InterPro"/>
</dbReference>
<proteinExistence type="inferred from homology"/>
<accession>A0A5C7G4E6</accession>
<dbReference type="AlphaFoldDB" id="A0A5C7G4E6"/>
<dbReference type="Proteomes" id="UP000321413">
    <property type="component" value="Unassembled WGS sequence"/>
</dbReference>
<name>A0A5C7G4E6_9BURK</name>
<comment type="caution">
    <text evidence="4">The sequence shown here is derived from an EMBL/GenBank/DDBJ whole genome shotgun (WGS) entry which is preliminary data.</text>
</comment>
<dbReference type="EMBL" id="VPFD01000007">
    <property type="protein sequence ID" value="TXG00474.1"/>
    <property type="molecule type" value="Genomic_DNA"/>
</dbReference>
<organism evidence="4 5">
    <name type="scientific">Massilia arenae</name>
    <dbReference type="NCBI Taxonomy" id="2603288"/>
    <lineage>
        <taxon>Bacteria</taxon>
        <taxon>Pseudomonadati</taxon>
        <taxon>Pseudomonadota</taxon>
        <taxon>Betaproteobacteria</taxon>
        <taxon>Burkholderiales</taxon>
        <taxon>Oxalobacteraceae</taxon>
        <taxon>Telluria group</taxon>
        <taxon>Massilia</taxon>
    </lineage>
</organism>
<evidence type="ECO:0000313" key="4">
    <source>
        <dbReference type="EMBL" id="TXG00474.1"/>
    </source>
</evidence>
<keyword evidence="2" id="KW-0812">Transmembrane</keyword>
<reference evidence="4 5" key="1">
    <citation type="submission" date="2019-08" db="EMBL/GenBank/DDBJ databases">
        <title>Massilia golmudensis sp. nov., isolated from sand in the Qinghai-Tibetan Plateau.</title>
        <authorList>
            <person name="Zhang B."/>
        </authorList>
    </citation>
    <scope>NUCLEOTIDE SEQUENCE [LARGE SCALE GENOMIC DNA]</scope>
    <source>
        <strain evidence="4 5">GEM5</strain>
    </source>
</reference>
<dbReference type="Gene3D" id="2.20.200.10">
    <property type="entry name" value="Outer membrane efflux proteins (OEP)"/>
    <property type="match status" value="1"/>
</dbReference>
<feature type="compositionally biased region" description="Low complexity" evidence="3">
    <location>
        <begin position="509"/>
        <end position="519"/>
    </location>
</feature>
<dbReference type="GO" id="GO:0005886">
    <property type="term" value="C:plasma membrane"/>
    <property type="evidence" value="ECO:0007669"/>
    <property type="project" value="UniProtKB-SubCell"/>
</dbReference>
<evidence type="ECO:0000256" key="1">
    <source>
        <dbReference type="ARBA" id="ARBA00007613"/>
    </source>
</evidence>
<comment type="subcellular location">
    <subcellularLocation>
        <location evidence="2">Cell membrane</location>
        <topology evidence="2">Lipid-anchor</topology>
    </subcellularLocation>
</comment>
<dbReference type="PANTHER" id="PTHR30203:SF25">
    <property type="entry name" value="OUTER MEMBRANE PROTEIN-RELATED"/>
    <property type="match status" value="1"/>
</dbReference>
<evidence type="ECO:0000313" key="5">
    <source>
        <dbReference type="Proteomes" id="UP000321413"/>
    </source>
</evidence>
<dbReference type="PANTHER" id="PTHR30203">
    <property type="entry name" value="OUTER MEMBRANE CATION EFFLUX PROTEIN"/>
    <property type="match status" value="1"/>
</dbReference>
<keyword evidence="5" id="KW-1185">Reference proteome</keyword>
<evidence type="ECO:0000256" key="2">
    <source>
        <dbReference type="RuleBase" id="RU362097"/>
    </source>
</evidence>
<dbReference type="PROSITE" id="PS51257">
    <property type="entry name" value="PROKAR_LIPOPROTEIN"/>
    <property type="match status" value="1"/>
</dbReference>
<keyword evidence="2" id="KW-0449">Lipoprotein</keyword>
<keyword evidence="2" id="KW-0564">Palmitate</keyword>
<sequence>MCAALGRRSGRGALALAGAALLGACGTVGPDFERPDMPAALAGWDGGSLASLKSGAGAPGRGSIQQWWRGFDDAVLDALIAEAQRVNPTVRAAGLRIMEARAELGIAGSTLYPQGQQLSGELLRVGQRRAGGPDSSLSNFDTHLDISWELDFWGKFKRGIEAADAGYLASIARYDDVQVLMAAQVASLYCTIRTTEARLTIARDNAALQLRSLEITELLFRGGNEAELDVQQARTLYLGTLATIPPLEIGLRQAQNALSILLARAPGPLPEMNAREAGLHTMTRLPADLITELPADLLRRRPDVRAVEMQLAAQSALIGVSAAELYPSISLLGSVGLSATSLDGAPRVLNWALGSGLLWNVFDHGRLSNGVLVQDARFQQLYEQYQGAVLNAAREVDDAAAGFARTGAQIVLLADGVKAARRSLDIASFQYREGLTDFQRVLDSQRSLFSQQELLATCQGSLAQNLIALYKAMGGGWEQGRSRPPVDEATRAVMERRSDWKDVLRAPLRAPGAEGLPEPGGERRP</sequence>
<keyword evidence="2" id="KW-0472">Membrane</keyword>
<feature type="region of interest" description="Disordered" evidence="3">
    <location>
        <begin position="504"/>
        <end position="525"/>
    </location>
</feature>
<comment type="similarity">
    <text evidence="1 2">Belongs to the outer membrane factor (OMF) (TC 1.B.17) family.</text>
</comment>
<dbReference type="Gene3D" id="1.20.1600.10">
    <property type="entry name" value="Outer membrane efflux proteins (OEP)"/>
    <property type="match status" value="1"/>
</dbReference>